<reference evidence="1" key="1">
    <citation type="submission" date="2019-10" db="EMBL/GenBank/DDBJ databases">
        <title>Conservation and host-specific expression of non-tandemly repeated heterogenous ribosome RNA gene in arbuscular mycorrhizal fungi.</title>
        <authorList>
            <person name="Maeda T."/>
            <person name="Kobayashi Y."/>
            <person name="Nakagawa T."/>
            <person name="Ezawa T."/>
            <person name="Yamaguchi K."/>
            <person name="Bino T."/>
            <person name="Nishimoto Y."/>
            <person name="Shigenobu S."/>
            <person name="Kawaguchi M."/>
        </authorList>
    </citation>
    <scope>NUCLEOTIDE SEQUENCE</scope>
    <source>
        <strain evidence="1">HR1</strain>
    </source>
</reference>
<sequence length="177" mass="20774">MMPQHMQIQLNELGLFFQDGNNIYHVICKTIPQDCLQGSGNFIPCDDEHDYEFFFRNSNAIFYVTCKLLSYPLIVNLLNKEIYGMDFDVKDLKCRYLLTLYEKLNLEENLKQILPLYLSQHHIPDNEMILNPDKISMNSFHENIEKNNILVDNQDGFESTLSHDDYMSHQNENGAET</sequence>
<name>A0A8H3L0P9_9GLOM</name>
<dbReference type="EMBL" id="BLAL01000044">
    <property type="protein sequence ID" value="GES79598.1"/>
    <property type="molecule type" value="Genomic_DNA"/>
</dbReference>
<gene>
    <name evidence="1" type="ORF">RCL2_000689800</name>
</gene>
<dbReference type="AlphaFoldDB" id="A0A8H3L0P9"/>
<comment type="caution">
    <text evidence="1">The sequence shown here is derived from an EMBL/GenBank/DDBJ whole genome shotgun (WGS) entry which is preliminary data.</text>
</comment>
<dbReference type="OrthoDB" id="2318984at2759"/>
<protein>
    <submittedName>
        <fullName evidence="1">Uncharacterized protein</fullName>
    </submittedName>
</protein>
<proteinExistence type="predicted"/>
<accession>A0A8H3L0P9</accession>
<evidence type="ECO:0000313" key="1">
    <source>
        <dbReference type="EMBL" id="GES79598.1"/>
    </source>
</evidence>
<organism evidence="1 2">
    <name type="scientific">Rhizophagus clarus</name>
    <dbReference type="NCBI Taxonomy" id="94130"/>
    <lineage>
        <taxon>Eukaryota</taxon>
        <taxon>Fungi</taxon>
        <taxon>Fungi incertae sedis</taxon>
        <taxon>Mucoromycota</taxon>
        <taxon>Glomeromycotina</taxon>
        <taxon>Glomeromycetes</taxon>
        <taxon>Glomerales</taxon>
        <taxon>Glomeraceae</taxon>
        <taxon>Rhizophagus</taxon>
    </lineage>
</organism>
<dbReference type="Proteomes" id="UP000615446">
    <property type="component" value="Unassembled WGS sequence"/>
</dbReference>
<evidence type="ECO:0000313" key="2">
    <source>
        <dbReference type="Proteomes" id="UP000615446"/>
    </source>
</evidence>